<name>A0ABR6GYG0_9BURK</name>
<reference evidence="1 2" key="1">
    <citation type="submission" date="2020-08" db="EMBL/GenBank/DDBJ databases">
        <title>Genomic Encyclopedia of Type Strains, Phase III (KMG-III): the genomes of soil and plant-associated and newly described type strains.</title>
        <authorList>
            <person name="Whitman W."/>
        </authorList>
    </citation>
    <scope>NUCLEOTIDE SEQUENCE [LARGE SCALE GENOMIC DNA]</scope>
    <source>
        <strain evidence="1 2">CECT 7247</strain>
    </source>
</reference>
<keyword evidence="2" id="KW-1185">Reference proteome</keyword>
<sequence length="245" mass="27007">MLSRPAWVQVASTATLQFGWDDAVGGVERFAWSTASAQAVSAALRMAPRGRMALALGLFEWIVWRMDGLHDRTEPLTVLEAGWCATADPRYLRFFELSRSAWIGPVEGPLWMGMTWLHHALSGGVDRPRDLYDGIDLLTRLSLHVQPVPAALIGWLAPVLDRLVTECPAVPDDPLADLFGRDPASRMGPWVSRHWLDPMTPVHAQDGYQFLSQLLAQARADANPFLAGWDDLADAGFSGTPDVPR</sequence>
<evidence type="ECO:0000313" key="2">
    <source>
        <dbReference type="Proteomes" id="UP000574369"/>
    </source>
</evidence>
<evidence type="ECO:0000313" key="1">
    <source>
        <dbReference type="EMBL" id="MBB3196756.1"/>
    </source>
</evidence>
<dbReference type="Proteomes" id="UP000574369">
    <property type="component" value="Unassembled WGS sequence"/>
</dbReference>
<dbReference type="EMBL" id="JACHXO010000008">
    <property type="protein sequence ID" value="MBB3196756.1"/>
    <property type="molecule type" value="Genomic_DNA"/>
</dbReference>
<gene>
    <name evidence="1" type="ORF">FHS28_004178</name>
</gene>
<proteinExistence type="predicted"/>
<comment type="caution">
    <text evidence="1">The sequence shown here is derived from an EMBL/GenBank/DDBJ whole genome shotgun (WGS) entry which is preliminary data.</text>
</comment>
<dbReference type="RefSeq" id="WP_088453731.1">
    <property type="nucleotide sequence ID" value="NZ_JACHXO010000008.1"/>
</dbReference>
<organism evidence="1 2">
    <name type="scientific">Roseateles terrae</name>
    <dbReference type="NCBI Taxonomy" id="431060"/>
    <lineage>
        <taxon>Bacteria</taxon>
        <taxon>Pseudomonadati</taxon>
        <taxon>Pseudomonadota</taxon>
        <taxon>Betaproteobacteria</taxon>
        <taxon>Burkholderiales</taxon>
        <taxon>Sphaerotilaceae</taxon>
        <taxon>Roseateles</taxon>
    </lineage>
</organism>
<protein>
    <submittedName>
        <fullName evidence="1">Uncharacterized protein</fullName>
    </submittedName>
</protein>
<accession>A0ABR6GYG0</accession>